<comment type="caution">
    <text evidence="1">The sequence shown here is derived from an EMBL/GenBank/DDBJ whole genome shotgun (WGS) entry which is preliminary data.</text>
</comment>
<dbReference type="GO" id="GO:0042277">
    <property type="term" value="F:peptide binding"/>
    <property type="evidence" value="ECO:0007669"/>
    <property type="project" value="TreeGrafter"/>
</dbReference>
<name>A0AAN5I4Z0_9BILA</name>
<proteinExistence type="predicted"/>
<dbReference type="AlphaFoldDB" id="A0AAN5I4Z0"/>
<dbReference type="Gene3D" id="1.10.390.10">
    <property type="entry name" value="Neutral Protease Domain 2"/>
    <property type="match status" value="1"/>
</dbReference>
<evidence type="ECO:0000313" key="1">
    <source>
        <dbReference type="EMBL" id="GMR52437.1"/>
    </source>
</evidence>
<accession>A0AAN5I4Z0</accession>
<dbReference type="GO" id="GO:0005737">
    <property type="term" value="C:cytoplasm"/>
    <property type="evidence" value="ECO:0007669"/>
    <property type="project" value="TreeGrafter"/>
</dbReference>
<gene>
    <name evidence="1" type="ORF">PMAYCL1PPCAC_22632</name>
</gene>
<dbReference type="GO" id="GO:0070006">
    <property type="term" value="F:metalloaminopeptidase activity"/>
    <property type="evidence" value="ECO:0007669"/>
    <property type="project" value="TreeGrafter"/>
</dbReference>
<evidence type="ECO:0000313" key="2">
    <source>
        <dbReference type="Proteomes" id="UP001328107"/>
    </source>
</evidence>
<dbReference type="Proteomes" id="UP001328107">
    <property type="component" value="Unassembled WGS sequence"/>
</dbReference>
<dbReference type="GO" id="GO:0006508">
    <property type="term" value="P:proteolysis"/>
    <property type="evidence" value="ECO:0007669"/>
    <property type="project" value="TreeGrafter"/>
</dbReference>
<sequence length="299" mass="34884">MMRKYIGHQEFDRSINKYLIDNAYGNGNASKLIDYLVKERSNGNSEETERILHEWLNQPGVSIVIVESNEGEGNTSEYTITMRQVRLHSSYFDSELTDARIKSSIPLFFTFHTETGNYEETIVLDSREPYLIRTVNTTFDIEDDYGELYGVWRVPRSVPEDDERLLRFLRLSDKMFIAGIIGSDEFSRAVTPLANNSRVGRDYLRVNVAPKQERAKIDPWKEIEDYCGDLFGAPLNQLFMKYLEKNKEKVLLCSREAKDREKMKELLRRKIVTDELKIISEQLANLIEEMEKPELQCNL</sequence>
<reference evidence="2" key="1">
    <citation type="submission" date="2022-10" db="EMBL/GenBank/DDBJ databases">
        <title>Genome assembly of Pristionchus species.</title>
        <authorList>
            <person name="Yoshida K."/>
            <person name="Sommer R.J."/>
        </authorList>
    </citation>
    <scope>NUCLEOTIDE SEQUENCE [LARGE SCALE GENOMIC DNA]</scope>
    <source>
        <strain evidence="2">RS5460</strain>
    </source>
</reference>
<dbReference type="InterPro" id="IPR027268">
    <property type="entry name" value="Peptidase_M4/M1_CTD_sf"/>
</dbReference>
<dbReference type="PANTHER" id="PTHR11533">
    <property type="entry name" value="PROTEASE M1 ZINC METALLOPROTEASE"/>
    <property type="match status" value="1"/>
</dbReference>
<dbReference type="PANTHER" id="PTHR11533:SF299">
    <property type="entry name" value="AMINOPEPTIDASE"/>
    <property type="match status" value="1"/>
</dbReference>
<dbReference type="InterPro" id="IPR050344">
    <property type="entry name" value="Peptidase_M1_aminopeptidases"/>
</dbReference>
<dbReference type="GO" id="GO:0043171">
    <property type="term" value="P:peptide catabolic process"/>
    <property type="evidence" value="ECO:0007669"/>
    <property type="project" value="TreeGrafter"/>
</dbReference>
<organism evidence="1 2">
    <name type="scientific">Pristionchus mayeri</name>
    <dbReference type="NCBI Taxonomy" id="1317129"/>
    <lineage>
        <taxon>Eukaryota</taxon>
        <taxon>Metazoa</taxon>
        <taxon>Ecdysozoa</taxon>
        <taxon>Nematoda</taxon>
        <taxon>Chromadorea</taxon>
        <taxon>Rhabditida</taxon>
        <taxon>Rhabditina</taxon>
        <taxon>Diplogasteromorpha</taxon>
        <taxon>Diplogasteroidea</taxon>
        <taxon>Neodiplogasteridae</taxon>
        <taxon>Pristionchus</taxon>
    </lineage>
</organism>
<protein>
    <submittedName>
        <fullName evidence="1">Uncharacterized protein</fullName>
    </submittedName>
</protein>
<dbReference type="GO" id="GO:0008270">
    <property type="term" value="F:zinc ion binding"/>
    <property type="evidence" value="ECO:0007669"/>
    <property type="project" value="TreeGrafter"/>
</dbReference>
<dbReference type="GO" id="GO:0016020">
    <property type="term" value="C:membrane"/>
    <property type="evidence" value="ECO:0007669"/>
    <property type="project" value="TreeGrafter"/>
</dbReference>
<dbReference type="EMBL" id="BTRK01000005">
    <property type="protein sequence ID" value="GMR52437.1"/>
    <property type="molecule type" value="Genomic_DNA"/>
</dbReference>
<dbReference type="GO" id="GO:0005615">
    <property type="term" value="C:extracellular space"/>
    <property type="evidence" value="ECO:0007669"/>
    <property type="project" value="TreeGrafter"/>
</dbReference>
<keyword evidence="2" id="KW-1185">Reference proteome</keyword>